<comment type="caution">
    <text evidence="2">The sequence shown here is derived from an EMBL/GenBank/DDBJ whole genome shotgun (WGS) entry which is preliminary data.</text>
</comment>
<dbReference type="InterPro" id="IPR017517">
    <property type="entry name" value="Maleyloyr_isom"/>
</dbReference>
<name>A0A846W576_9NOCA</name>
<evidence type="ECO:0000259" key="1">
    <source>
        <dbReference type="Pfam" id="PF11716"/>
    </source>
</evidence>
<organism evidence="2 3">
    <name type="scientific">Nocardia coubleae</name>
    <dbReference type="NCBI Taxonomy" id="356147"/>
    <lineage>
        <taxon>Bacteria</taxon>
        <taxon>Bacillati</taxon>
        <taxon>Actinomycetota</taxon>
        <taxon>Actinomycetes</taxon>
        <taxon>Mycobacteriales</taxon>
        <taxon>Nocardiaceae</taxon>
        <taxon>Nocardia</taxon>
    </lineage>
</organism>
<dbReference type="GO" id="GO:0046872">
    <property type="term" value="F:metal ion binding"/>
    <property type="evidence" value="ECO:0007669"/>
    <property type="project" value="InterPro"/>
</dbReference>
<dbReference type="Proteomes" id="UP000572007">
    <property type="component" value="Unassembled WGS sequence"/>
</dbReference>
<feature type="domain" description="Mycothiol-dependent maleylpyruvate isomerase metal-binding" evidence="1">
    <location>
        <begin position="12"/>
        <end position="154"/>
    </location>
</feature>
<gene>
    <name evidence="2" type="ORF">HGA10_10180</name>
</gene>
<dbReference type="RefSeq" id="WP_067642127.1">
    <property type="nucleotide sequence ID" value="NZ_JAAXOM010000002.1"/>
</dbReference>
<dbReference type="Pfam" id="PF11716">
    <property type="entry name" value="MDMPI_N"/>
    <property type="match status" value="1"/>
</dbReference>
<dbReference type="Gene3D" id="1.20.120.450">
    <property type="entry name" value="dinb family like domain"/>
    <property type="match status" value="1"/>
</dbReference>
<keyword evidence="3" id="KW-1185">Reference proteome</keyword>
<evidence type="ECO:0000313" key="3">
    <source>
        <dbReference type="Proteomes" id="UP000572007"/>
    </source>
</evidence>
<dbReference type="SUPFAM" id="SSF109854">
    <property type="entry name" value="DinB/YfiT-like putative metalloenzymes"/>
    <property type="match status" value="1"/>
</dbReference>
<dbReference type="InterPro" id="IPR034660">
    <property type="entry name" value="DinB/YfiT-like"/>
</dbReference>
<keyword evidence="2" id="KW-0670">Pyruvate</keyword>
<protein>
    <submittedName>
        <fullName evidence="2">Maleylpyruvate isomerase family mycothiol-dependent enzyme</fullName>
    </submittedName>
</protein>
<dbReference type="InterPro" id="IPR024344">
    <property type="entry name" value="MDMPI_metal-binding"/>
</dbReference>
<dbReference type="EMBL" id="JAAXOM010000002">
    <property type="protein sequence ID" value="NKX87678.1"/>
    <property type="molecule type" value="Genomic_DNA"/>
</dbReference>
<accession>A0A846W576</accession>
<dbReference type="NCBIfam" id="TIGR03083">
    <property type="entry name" value="maleylpyruvate isomerase family mycothiol-dependent enzyme"/>
    <property type="match status" value="1"/>
</dbReference>
<sequence>MHEHPAETFVSAAASFAALVRKIPADSWAGPGLGEWDLRSLVGHTSRSLTTVTAYLEQPAEVEDVASPQEYYAMAKAYAARAGSEAIVRRGRDAAAELGDDPAAAIDALAAAATAAVTGAEDRLITVIGGLGMRLYTYLPTRTFELAVHSLDIAAATGLPCELPEEVLTEAIVLAARTAVHLGDGVPVLSALTGRTTLPQGFSVV</sequence>
<reference evidence="2 3" key="1">
    <citation type="submission" date="2020-04" db="EMBL/GenBank/DDBJ databases">
        <title>MicrobeNet Type strains.</title>
        <authorList>
            <person name="Nicholson A.C."/>
        </authorList>
    </citation>
    <scope>NUCLEOTIDE SEQUENCE [LARGE SCALE GENOMIC DNA]</scope>
    <source>
        <strain evidence="2 3">DSM 44960</strain>
    </source>
</reference>
<dbReference type="GO" id="GO:0016853">
    <property type="term" value="F:isomerase activity"/>
    <property type="evidence" value="ECO:0007669"/>
    <property type="project" value="UniProtKB-KW"/>
</dbReference>
<dbReference type="AlphaFoldDB" id="A0A846W576"/>
<proteinExistence type="predicted"/>
<keyword evidence="2" id="KW-0413">Isomerase</keyword>
<evidence type="ECO:0000313" key="2">
    <source>
        <dbReference type="EMBL" id="NKX87678.1"/>
    </source>
</evidence>